<protein>
    <recommendedName>
        <fullName evidence="1">Isochorismatase-like domain-containing protein</fullName>
    </recommendedName>
</protein>
<reference evidence="2 3" key="1">
    <citation type="submission" date="2021-10" db="EMBL/GenBank/DDBJ databases">
        <authorList>
            <person name="Criscuolo A."/>
        </authorList>
    </citation>
    <scope>NUCLEOTIDE SEQUENCE [LARGE SCALE GENOMIC DNA]</scope>
    <source>
        <strain evidence="3">CIP 111883</strain>
    </source>
</reference>
<dbReference type="Pfam" id="PF00857">
    <property type="entry name" value="Isochorismatase"/>
    <property type="match status" value="1"/>
</dbReference>
<evidence type="ECO:0000259" key="1">
    <source>
        <dbReference type="Pfam" id="PF00857"/>
    </source>
</evidence>
<sequence>MKNAALLVIDVQRGMFPERNEVYNGDRLIHNLKSLLTKARASNTSVFYIQHNATKG</sequence>
<dbReference type="SUPFAM" id="SSF52499">
    <property type="entry name" value="Isochorismatase-like hydrolases"/>
    <property type="match status" value="1"/>
</dbReference>
<organism evidence="2 3">
    <name type="scientific">Sutcliffiella rhizosphaerae</name>
    <dbReference type="NCBI Taxonomy" id="2880967"/>
    <lineage>
        <taxon>Bacteria</taxon>
        <taxon>Bacillati</taxon>
        <taxon>Bacillota</taxon>
        <taxon>Bacilli</taxon>
        <taxon>Bacillales</taxon>
        <taxon>Bacillaceae</taxon>
        <taxon>Sutcliffiella</taxon>
    </lineage>
</organism>
<name>A0ABN8A9Y7_9BACI</name>
<feature type="domain" description="Isochorismatase-like" evidence="1">
    <location>
        <begin position="4"/>
        <end position="54"/>
    </location>
</feature>
<dbReference type="InterPro" id="IPR036380">
    <property type="entry name" value="Isochorismatase-like_sf"/>
</dbReference>
<dbReference type="InterPro" id="IPR000868">
    <property type="entry name" value="Isochorismatase-like_dom"/>
</dbReference>
<accession>A0ABN8A9Y7</accession>
<evidence type="ECO:0000313" key="3">
    <source>
        <dbReference type="Proteomes" id="UP000789833"/>
    </source>
</evidence>
<evidence type="ECO:0000313" key="2">
    <source>
        <dbReference type="EMBL" id="CAG9620457.1"/>
    </source>
</evidence>
<dbReference type="Proteomes" id="UP000789833">
    <property type="component" value="Unassembled WGS sequence"/>
</dbReference>
<dbReference type="EMBL" id="CAKJTJ010000004">
    <property type="protein sequence ID" value="CAG9620457.1"/>
    <property type="molecule type" value="Genomic_DNA"/>
</dbReference>
<proteinExistence type="predicted"/>
<dbReference type="Gene3D" id="3.40.50.850">
    <property type="entry name" value="Isochorismatase-like"/>
    <property type="match status" value="1"/>
</dbReference>
<gene>
    <name evidence="2" type="ORF">BACCIP111883_01225</name>
</gene>
<keyword evidence="3" id="KW-1185">Reference proteome</keyword>
<comment type="caution">
    <text evidence="2">The sequence shown here is derived from an EMBL/GenBank/DDBJ whole genome shotgun (WGS) entry which is preliminary data.</text>
</comment>